<keyword evidence="4" id="KW-1185">Reference proteome</keyword>
<sequence>MALLPITLTVISALLSGLYRLSHQLQLTKKQRHTITITHALAIECTQLLILIVGAAVHCLQIAAIDRGEVFTCCGLIISFWLAIPLTLAIYALALFAIDAIDNKIQLGTWRHPIQTQALLLTRSQLLPWTVQRKSQRQKQPHHVYRFTPEAEAIGSSKPVGSPWSTNYLTPELSPTMLSPRTHRSFSEPSTPKWHFHNDMEARRRDSTPAPGSVARLVSTFEIPLRQVDKHITTSVPSTTSDKTAEGISQSSLGLPTPDSSPEKQAGDLSTPTSTTSTKGAESSPASLLVDGLSVASTSFPTPDTTPEKIQQEVPITNKSQEKPSTPNPTTKRCDKQAAQHTAARAQRRRQRQARADIIGI</sequence>
<evidence type="ECO:0000256" key="2">
    <source>
        <dbReference type="SAM" id="Phobius"/>
    </source>
</evidence>
<feature type="transmembrane region" description="Helical" evidence="2">
    <location>
        <begin position="70"/>
        <end position="98"/>
    </location>
</feature>
<feature type="compositionally biased region" description="Polar residues" evidence="1">
    <location>
        <begin position="312"/>
        <end position="331"/>
    </location>
</feature>
<keyword evidence="2" id="KW-0812">Transmembrane</keyword>
<feature type="compositionally biased region" description="Polar residues" evidence="1">
    <location>
        <begin position="233"/>
        <end position="260"/>
    </location>
</feature>
<feature type="compositionally biased region" description="Polar residues" evidence="1">
    <location>
        <begin position="268"/>
        <end position="286"/>
    </location>
</feature>
<feature type="compositionally biased region" description="Polar residues" evidence="1">
    <location>
        <begin position="295"/>
        <end position="305"/>
    </location>
</feature>
<dbReference type="EMBL" id="JAXOVC010000003">
    <property type="protein sequence ID" value="KAK4503939.1"/>
    <property type="molecule type" value="Genomic_DNA"/>
</dbReference>
<proteinExistence type="predicted"/>
<keyword evidence="2" id="KW-0472">Membrane</keyword>
<reference evidence="3 4" key="1">
    <citation type="journal article" date="2023" name="G3 (Bethesda)">
        <title>A chromosome-level genome assembly of Zasmidium syzygii isolated from banana leaves.</title>
        <authorList>
            <person name="van Westerhoven A.C."/>
            <person name="Mehrabi R."/>
            <person name="Talebi R."/>
            <person name="Steentjes M.B.F."/>
            <person name="Corcolon B."/>
            <person name="Chong P.A."/>
            <person name="Kema G.H.J."/>
            <person name="Seidl M.F."/>
        </authorList>
    </citation>
    <scope>NUCLEOTIDE SEQUENCE [LARGE SCALE GENOMIC DNA]</scope>
    <source>
        <strain evidence="3 4">P124</strain>
    </source>
</reference>
<feature type="region of interest" description="Disordered" evidence="1">
    <location>
        <begin position="232"/>
        <end position="361"/>
    </location>
</feature>
<protein>
    <submittedName>
        <fullName evidence="3">Uncharacterized protein</fullName>
    </submittedName>
</protein>
<dbReference type="Proteomes" id="UP001305779">
    <property type="component" value="Unassembled WGS sequence"/>
</dbReference>
<feature type="transmembrane region" description="Helical" evidence="2">
    <location>
        <begin position="36"/>
        <end position="58"/>
    </location>
</feature>
<accession>A0ABR0ERE4</accession>
<name>A0ABR0ERE4_ZASCE</name>
<evidence type="ECO:0000313" key="3">
    <source>
        <dbReference type="EMBL" id="KAK4503939.1"/>
    </source>
</evidence>
<feature type="compositionally biased region" description="Basic and acidic residues" evidence="1">
    <location>
        <begin position="196"/>
        <end position="207"/>
    </location>
</feature>
<feature type="region of interest" description="Disordered" evidence="1">
    <location>
        <begin position="175"/>
        <end position="212"/>
    </location>
</feature>
<organism evidence="3 4">
    <name type="scientific">Zasmidium cellare</name>
    <name type="common">Wine cellar mold</name>
    <name type="synonym">Racodium cellare</name>
    <dbReference type="NCBI Taxonomy" id="395010"/>
    <lineage>
        <taxon>Eukaryota</taxon>
        <taxon>Fungi</taxon>
        <taxon>Dikarya</taxon>
        <taxon>Ascomycota</taxon>
        <taxon>Pezizomycotina</taxon>
        <taxon>Dothideomycetes</taxon>
        <taxon>Dothideomycetidae</taxon>
        <taxon>Mycosphaerellales</taxon>
        <taxon>Mycosphaerellaceae</taxon>
        <taxon>Zasmidium</taxon>
    </lineage>
</organism>
<evidence type="ECO:0000256" key="1">
    <source>
        <dbReference type="SAM" id="MobiDB-lite"/>
    </source>
</evidence>
<comment type="caution">
    <text evidence="3">The sequence shown here is derived from an EMBL/GenBank/DDBJ whole genome shotgun (WGS) entry which is preliminary data.</text>
</comment>
<evidence type="ECO:0000313" key="4">
    <source>
        <dbReference type="Proteomes" id="UP001305779"/>
    </source>
</evidence>
<keyword evidence="2" id="KW-1133">Transmembrane helix</keyword>
<gene>
    <name evidence="3" type="ORF">PRZ48_004854</name>
</gene>